<keyword evidence="1" id="KW-0378">Hydrolase</keyword>
<dbReference type="InterPro" id="IPR000086">
    <property type="entry name" value="NUDIX_hydrolase_dom"/>
</dbReference>
<reference evidence="3 5" key="1">
    <citation type="journal article" date="2008" name="Science">
        <title>The Physcomitrella genome reveals evolutionary insights into the conquest of land by plants.</title>
        <authorList>
            <person name="Rensing S."/>
            <person name="Lang D."/>
            <person name="Zimmer A."/>
            <person name="Terry A."/>
            <person name="Salamov A."/>
            <person name="Shapiro H."/>
            <person name="Nishiyama T."/>
            <person name="Perroud P.-F."/>
            <person name="Lindquist E."/>
            <person name="Kamisugi Y."/>
            <person name="Tanahashi T."/>
            <person name="Sakakibara K."/>
            <person name="Fujita T."/>
            <person name="Oishi K."/>
            <person name="Shin-I T."/>
            <person name="Kuroki Y."/>
            <person name="Toyoda A."/>
            <person name="Suzuki Y."/>
            <person name="Hashimoto A."/>
            <person name="Yamaguchi K."/>
            <person name="Sugano A."/>
            <person name="Kohara Y."/>
            <person name="Fujiyama A."/>
            <person name="Anterola A."/>
            <person name="Aoki S."/>
            <person name="Ashton N."/>
            <person name="Barbazuk W.B."/>
            <person name="Barker E."/>
            <person name="Bennetzen J."/>
            <person name="Bezanilla M."/>
            <person name="Blankenship R."/>
            <person name="Cho S.H."/>
            <person name="Dutcher S."/>
            <person name="Estelle M."/>
            <person name="Fawcett J.A."/>
            <person name="Gundlach H."/>
            <person name="Hanada K."/>
            <person name="Heyl A."/>
            <person name="Hicks K.A."/>
            <person name="Hugh J."/>
            <person name="Lohr M."/>
            <person name="Mayer K."/>
            <person name="Melkozernov A."/>
            <person name="Murata T."/>
            <person name="Nelson D."/>
            <person name="Pils B."/>
            <person name="Prigge M."/>
            <person name="Reiss B."/>
            <person name="Renner T."/>
            <person name="Rombauts S."/>
            <person name="Rushton P."/>
            <person name="Sanderfoot A."/>
            <person name="Schween G."/>
            <person name="Shiu S.-H."/>
            <person name="Stueber K."/>
            <person name="Theodoulou F.L."/>
            <person name="Tu H."/>
            <person name="Van de Peer Y."/>
            <person name="Verrier P.J."/>
            <person name="Waters E."/>
            <person name="Wood A."/>
            <person name="Yang L."/>
            <person name="Cove D."/>
            <person name="Cuming A."/>
            <person name="Hasebe M."/>
            <person name="Lucas S."/>
            <person name="Mishler D.B."/>
            <person name="Reski R."/>
            <person name="Grigoriev I."/>
            <person name="Quatrano R.S."/>
            <person name="Boore J.L."/>
        </authorList>
    </citation>
    <scope>NUCLEOTIDE SEQUENCE [LARGE SCALE GENOMIC DNA]</scope>
    <source>
        <strain evidence="4 5">cv. Gransden 2004</strain>
    </source>
</reference>
<dbReference type="InterPro" id="IPR029401">
    <property type="entry name" value="Nudix_N"/>
</dbReference>
<dbReference type="PROSITE" id="PS51462">
    <property type="entry name" value="NUDIX"/>
    <property type="match status" value="1"/>
</dbReference>
<name>A0A2K1JQ51_PHYPA</name>
<dbReference type="RefSeq" id="XP_024390006.1">
    <property type="nucleotide sequence ID" value="XM_024534238.2"/>
</dbReference>
<dbReference type="Pfam" id="PF14803">
    <property type="entry name" value="Zn_ribbon_Nudix"/>
    <property type="match status" value="1"/>
</dbReference>
<dbReference type="STRING" id="3218.A0A2K1JQ51"/>
<keyword evidence="5" id="KW-1185">Reference proteome</keyword>
<evidence type="ECO:0000313" key="3">
    <source>
        <dbReference type="EMBL" id="PNR43674.1"/>
    </source>
</evidence>
<dbReference type="GO" id="GO:0009507">
    <property type="term" value="C:chloroplast"/>
    <property type="evidence" value="ECO:0000318"/>
    <property type="project" value="GO_Central"/>
</dbReference>
<evidence type="ECO:0000313" key="4">
    <source>
        <dbReference type="EnsemblPlants" id="Pp3c12_9930V3.1"/>
    </source>
</evidence>
<protein>
    <recommendedName>
        <fullName evidence="2">Nudix hydrolase domain-containing protein</fullName>
    </recommendedName>
</protein>
<dbReference type="GO" id="GO:0042726">
    <property type="term" value="P:flavin-containing compound metabolic process"/>
    <property type="evidence" value="ECO:0000318"/>
    <property type="project" value="GO_Central"/>
</dbReference>
<dbReference type="GeneID" id="112289210"/>
<gene>
    <name evidence="4" type="primary">LOC112289210</name>
    <name evidence="3" type="ORF">PHYPA_016056</name>
</gene>
<evidence type="ECO:0000256" key="1">
    <source>
        <dbReference type="ARBA" id="ARBA00022801"/>
    </source>
</evidence>
<dbReference type="GO" id="GO:0047884">
    <property type="term" value="F:FAD diphosphatase activity"/>
    <property type="evidence" value="ECO:0000318"/>
    <property type="project" value="GO_Central"/>
</dbReference>
<organism evidence="3">
    <name type="scientific">Physcomitrium patens</name>
    <name type="common">Spreading-leaved earth moss</name>
    <name type="synonym">Physcomitrella patens</name>
    <dbReference type="NCBI Taxonomy" id="3218"/>
    <lineage>
        <taxon>Eukaryota</taxon>
        <taxon>Viridiplantae</taxon>
        <taxon>Streptophyta</taxon>
        <taxon>Embryophyta</taxon>
        <taxon>Bryophyta</taxon>
        <taxon>Bryophytina</taxon>
        <taxon>Bryopsida</taxon>
        <taxon>Funariidae</taxon>
        <taxon>Funariales</taxon>
        <taxon>Funariaceae</taxon>
        <taxon>Physcomitrium</taxon>
    </lineage>
</organism>
<dbReference type="OrthoDB" id="447842at2759"/>
<dbReference type="Gramene" id="Pp3c12_9930V3.2">
    <property type="protein sequence ID" value="Pp3c12_9930V3.2"/>
    <property type="gene ID" value="Pp3c12_9930"/>
</dbReference>
<evidence type="ECO:0000259" key="2">
    <source>
        <dbReference type="PROSITE" id="PS51462"/>
    </source>
</evidence>
<reference evidence="3 5" key="2">
    <citation type="journal article" date="2018" name="Plant J.">
        <title>The Physcomitrella patens chromosome-scale assembly reveals moss genome structure and evolution.</title>
        <authorList>
            <person name="Lang D."/>
            <person name="Ullrich K.K."/>
            <person name="Murat F."/>
            <person name="Fuchs J."/>
            <person name="Jenkins J."/>
            <person name="Haas F.B."/>
            <person name="Piednoel M."/>
            <person name="Gundlach H."/>
            <person name="Van Bel M."/>
            <person name="Meyberg R."/>
            <person name="Vives C."/>
            <person name="Morata J."/>
            <person name="Symeonidi A."/>
            <person name="Hiss M."/>
            <person name="Muchero W."/>
            <person name="Kamisugi Y."/>
            <person name="Saleh O."/>
            <person name="Blanc G."/>
            <person name="Decker E.L."/>
            <person name="van Gessel N."/>
            <person name="Grimwood J."/>
            <person name="Hayes R.D."/>
            <person name="Graham S.W."/>
            <person name="Gunter L.E."/>
            <person name="McDaniel S.F."/>
            <person name="Hoernstein S.N.W."/>
            <person name="Larsson A."/>
            <person name="Li F.W."/>
            <person name="Perroud P.F."/>
            <person name="Phillips J."/>
            <person name="Ranjan P."/>
            <person name="Rokshar D.S."/>
            <person name="Rothfels C.J."/>
            <person name="Schneider L."/>
            <person name="Shu S."/>
            <person name="Stevenson D.W."/>
            <person name="Thummler F."/>
            <person name="Tillich M."/>
            <person name="Villarreal Aguilar J.C."/>
            <person name="Widiez T."/>
            <person name="Wong G.K."/>
            <person name="Wymore A."/>
            <person name="Zhang Y."/>
            <person name="Zimmer A.D."/>
            <person name="Quatrano R.S."/>
            <person name="Mayer K.F.X."/>
            <person name="Goodstein D."/>
            <person name="Casacuberta J.M."/>
            <person name="Vandepoele K."/>
            <person name="Reski R."/>
            <person name="Cuming A.C."/>
            <person name="Tuskan G.A."/>
            <person name="Maumus F."/>
            <person name="Salse J."/>
            <person name="Schmutz J."/>
            <person name="Rensing S.A."/>
        </authorList>
    </citation>
    <scope>NUCLEOTIDE SEQUENCE [LARGE SCALE GENOMIC DNA]</scope>
    <source>
        <strain evidence="4 5">cv. Gransden 2004</strain>
    </source>
</reference>
<dbReference type="PROSITE" id="PS00893">
    <property type="entry name" value="NUDIX_BOX"/>
    <property type="match status" value="1"/>
</dbReference>
<dbReference type="PANTHER" id="PTHR43222">
    <property type="entry name" value="NUDIX HYDROLASE 23"/>
    <property type="match status" value="1"/>
</dbReference>
<sequence length="330" mass="35556">MGGSVVRGLLSNRHLTTQSLFPLSSPPSNSCLLLSSGGAGAGTFVRRTSLFSRVHEHVCDGVTGMGLGLRLHNLCGELLGIRAMSSSIRGRLDGSTAGLSKARQGSVMYCDSSSAAETSTSENVQETPKVFRPVVSFCQSCGGAMQQRIPEGEHELRAVCSKCGSIHYQNPKMVVGCLVEHENKVLLCRRNIEPSYGLWTLPAGYMELGESAAEGAARETLEEARADVEVVAHFAHLDIPLIGQSYIIFRARFKQPTFSPGPESLECALFSLDEIPFDSIAFSSVTVALKMYIEDVKAGRIRHHHGVIVKRPGASPSDPLGYVVRDHLAT</sequence>
<accession>A0A2K1JQ51</accession>
<feature type="domain" description="Nudix hydrolase" evidence="2">
    <location>
        <begin position="170"/>
        <end position="293"/>
    </location>
</feature>
<evidence type="ECO:0000313" key="5">
    <source>
        <dbReference type="Proteomes" id="UP000006727"/>
    </source>
</evidence>
<dbReference type="InterPro" id="IPR020084">
    <property type="entry name" value="NUDIX_hydrolase_CS"/>
</dbReference>
<dbReference type="AlphaFoldDB" id="A0A2K1JQ51"/>
<dbReference type="InterPro" id="IPR015797">
    <property type="entry name" value="NUDIX_hydrolase-like_dom_sf"/>
</dbReference>
<dbReference type="CDD" id="cd04511">
    <property type="entry name" value="NUDIX_Hydrolase"/>
    <property type="match status" value="1"/>
</dbReference>
<dbReference type="PANTHER" id="PTHR43222:SF2">
    <property type="entry name" value="NUDIX HYDROLASE 23, CHLOROPLASTIC"/>
    <property type="match status" value="1"/>
</dbReference>
<dbReference type="PaxDb" id="3218-PP1S91_57V6.1"/>
<dbReference type="EnsemblPlants" id="Pp3c12_9930V3.2">
    <property type="protein sequence ID" value="Pp3c12_9930V3.2"/>
    <property type="gene ID" value="Pp3c12_9930"/>
</dbReference>
<dbReference type="Pfam" id="PF00293">
    <property type="entry name" value="NUDIX"/>
    <property type="match status" value="1"/>
</dbReference>
<dbReference type="SUPFAM" id="SSF55811">
    <property type="entry name" value="Nudix"/>
    <property type="match status" value="1"/>
</dbReference>
<dbReference type="Gramene" id="Pp3c12_9930V3.1">
    <property type="protein sequence ID" value="Pp3c12_9930V3.1"/>
    <property type="gene ID" value="Pp3c12_9930"/>
</dbReference>
<proteinExistence type="predicted"/>
<dbReference type="Gene3D" id="2.20.70.10">
    <property type="match status" value="1"/>
</dbReference>
<dbReference type="Gene3D" id="3.90.79.10">
    <property type="entry name" value="Nucleoside Triphosphate Pyrophosphohydrolase"/>
    <property type="match status" value="1"/>
</dbReference>
<dbReference type="EnsemblPlants" id="Pp3c12_9930V3.1">
    <property type="protein sequence ID" value="Pp3c12_9930V3.1"/>
    <property type="gene ID" value="Pp3c12_9930"/>
</dbReference>
<dbReference type="EMBL" id="ABEU02000012">
    <property type="protein sequence ID" value="PNR43674.1"/>
    <property type="molecule type" value="Genomic_DNA"/>
</dbReference>
<dbReference type="Proteomes" id="UP000006727">
    <property type="component" value="Chromosome 12"/>
</dbReference>
<reference evidence="4" key="3">
    <citation type="submission" date="2020-12" db="UniProtKB">
        <authorList>
            <consortium name="EnsemblPlants"/>
        </authorList>
    </citation>
    <scope>IDENTIFICATION</scope>
</reference>